<dbReference type="InterPro" id="IPR038437">
    <property type="entry name" value="GINS_Psf3_sf"/>
</dbReference>
<feature type="domain" description="GINS subunit" evidence="1">
    <location>
        <begin position="69"/>
        <end position="175"/>
    </location>
</feature>
<organism evidence="2 3">
    <name type="scientific">Saccharolobus caldissimus</name>
    <dbReference type="NCBI Taxonomy" id="1702097"/>
    <lineage>
        <taxon>Archaea</taxon>
        <taxon>Thermoproteota</taxon>
        <taxon>Thermoprotei</taxon>
        <taxon>Sulfolobales</taxon>
        <taxon>Sulfolobaceae</taxon>
        <taxon>Saccharolobus</taxon>
    </lineage>
</organism>
<dbReference type="Pfam" id="PF05916">
    <property type="entry name" value="Sld5"/>
    <property type="match status" value="1"/>
</dbReference>
<evidence type="ECO:0000259" key="1">
    <source>
        <dbReference type="Pfam" id="PF05916"/>
    </source>
</evidence>
<keyword evidence="3" id="KW-1185">Reference proteome</keyword>
<proteinExistence type="predicted"/>
<evidence type="ECO:0000313" key="2">
    <source>
        <dbReference type="EMBL" id="BDB97703.1"/>
    </source>
</evidence>
<dbReference type="RefSeq" id="WP_229571684.1">
    <property type="nucleotide sequence ID" value="NZ_AP025226.1"/>
</dbReference>
<dbReference type="CDD" id="cd11714">
    <property type="entry name" value="GINS_A_archaea"/>
    <property type="match status" value="1"/>
</dbReference>
<protein>
    <recommendedName>
        <fullName evidence="1">GINS subunit domain-containing protein</fullName>
    </recommendedName>
</protein>
<dbReference type="AlphaFoldDB" id="A0AAQ4CPH2"/>
<name>A0AAQ4CPH2_9CREN</name>
<accession>A0AAQ4CPH2</accession>
<dbReference type="Proteomes" id="UP001319921">
    <property type="component" value="Chromosome"/>
</dbReference>
<dbReference type="InterPro" id="IPR021151">
    <property type="entry name" value="GINS_A"/>
</dbReference>
<sequence>MIEIKLKAIKRLSSLYKRRVIVLDDWNGNSITLGHVELIKGSEDELPYWLANILEKRNVVKITDTVGVEDLGRILFQERQNVNTPASLVPLSRDYFQKIRFYLESLKKDNNIENIEKFRKSIAMINEIFKIRSRKIVQLAFLDISDQNIINSMTEEELLIYTVIRQIIRELYGDIIGSS</sequence>
<gene>
    <name evidence="2" type="ORF">SACC_07200</name>
</gene>
<evidence type="ECO:0000313" key="3">
    <source>
        <dbReference type="Proteomes" id="UP001319921"/>
    </source>
</evidence>
<dbReference type="EMBL" id="AP025226">
    <property type="protein sequence ID" value="BDB97703.1"/>
    <property type="molecule type" value="Genomic_DNA"/>
</dbReference>
<dbReference type="KEGG" id="scas:SACC_07200"/>
<dbReference type="GeneID" id="68865458"/>
<dbReference type="Gene3D" id="1.20.58.2050">
    <property type="match status" value="1"/>
</dbReference>
<reference evidence="2 3" key="1">
    <citation type="journal article" date="2022" name="Microbiol. Resour. Announc.">
        <title>Complete Genome Sequence of the Hyperthermophilic and Acidophilic Archaeon Saccharolobus caldissimus Strain HS-3T.</title>
        <authorList>
            <person name="Sakai H.D."/>
            <person name="Kurosawa N."/>
        </authorList>
    </citation>
    <scope>NUCLEOTIDE SEQUENCE [LARGE SCALE GENOMIC DNA]</scope>
    <source>
        <strain evidence="2 3">JCM32116</strain>
    </source>
</reference>